<sequence>MLLHTCLAAFEKDTGARVPTGLAWSKTFHAGLGLRYPFPPCKILAFLAPSPPRTNRVPMVEVPGTKLSALLLGSEGFAWPSSQLPFEKKPVPREAGS</sequence>
<proteinExistence type="predicted"/>
<protein>
    <submittedName>
        <fullName evidence="1">Uncharacterized protein</fullName>
    </submittedName>
</protein>
<reference evidence="1" key="1">
    <citation type="journal article" date="2023" name="G3 (Bethesda)">
        <title>Whole genome assemblies of Zophobas morio and Tenebrio molitor.</title>
        <authorList>
            <person name="Kaur S."/>
            <person name="Stinson S.A."/>
            <person name="diCenzo G.C."/>
        </authorList>
    </citation>
    <scope>NUCLEOTIDE SEQUENCE</scope>
    <source>
        <strain evidence="1">QUZm001</strain>
    </source>
</reference>
<keyword evidence="2" id="KW-1185">Reference proteome</keyword>
<evidence type="ECO:0000313" key="1">
    <source>
        <dbReference type="EMBL" id="KAJ3651700.1"/>
    </source>
</evidence>
<dbReference type="AlphaFoldDB" id="A0AA38I9Y1"/>
<gene>
    <name evidence="1" type="ORF">Zmor_017720</name>
</gene>
<dbReference type="EMBL" id="JALNTZ010000005">
    <property type="protein sequence ID" value="KAJ3651700.1"/>
    <property type="molecule type" value="Genomic_DNA"/>
</dbReference>
<organism evidence="1 2">
    <name type="scientific">Zophobas morio</name>
    <dbReference type="NCBI Taxonomy" id="2755281"/>
    <lineage>
        <taxon>Eukaryota</taxon>
        <taxon>Metazoa</taxon>
        <taxon>Ecdysozoa</taxon>
        <taxon>Arthropoda</taxon>
        <taxon>Hexapoda</taxon>
        <taxon>Insecta</taxon>
        <taxon>Pterygota</taxon>
        <taxon>Neoptera</taxon>
        <taxon>Endopterygota</taxon>
        <taxon>Coleoptera</taxon>
        <taxon>Polyphaga</taxon>
        <taxon>Cucujiformia</taxon>
        <taxon>Tenebrionidae</taxon>
        <taxon>Zophobas</taxon>
    </lineage>
</organism>
<name>A0AA38I9Y1_9CUCU</name>
<evidence type="ECO:0000313" key="2">
    <source>
        <dbReference type="Proteomes" id="UP001168821"/>
    </source>
</evidence>
<accession>A0AA38I9Y1</accession>
<dbReference type="Proteomes" id="UP001168821">
    <property type="component" value="Unassembled WGS sequence"/>
</dbReference>
<comment type="caution">
    <text evidence="1">The sequence shown here is derived from an EMBL/GenBank/DDBJ whole genome shotgun (WGS) entry which is preliminary data.</text>
</comment>